<dbReference type="GO" id="GO:0005524">
    <property type="term" value="F:ATP binding"/>
    <property type="evidence" value="ECO:0007669"/>
    <property type="project" value="UniProtKB-KW"/>
</dbReference>
<comment type="caution">
    <text evidence="15">The sequence shown here is derived from an EMBL/GenBank/DDBJ whole genome shotgun (WGS) entry which is preliminary data.</text>
</comment>
<accession>K9HRK8</accession>
<evidence type="ECO:0000259" key="14">
    <source>
        <dbReference type="PROSITE" id="PS50113"/>
    </source>
</evidence>
<reference evidence="15 16" key="1">
    <citation type="journal article" date="2013" name="Genome Announc.">
        <title>Draft Genome Sequence of an Alphaproteobacterium, Caenispirillum salinarum AK4(T), Isolated from a Solar Saltern.</title>
        <authorList>
            <person name="Khatri I."/>
            <person name="Singh A."/>
            <person name="Korpole S."/>
            <person name="Pinnaka A.K."/>
            <person name="Subramanian S."/>
        </authorList>
    </citation>
    <scope>NUCLEOTIDE SEQUENCE [LARGE SCALE GENOMIC DNA]</scope>
    <source>
        <strain evidence="15 16">AK4</strain>
    </source>
</reference>
<dbReference type="InterPro" id="IPR036890">
    <property type="entry name" value="HATPase_C_sf"/>
</dbReference>
<evidence type="ECO:0000256" key="7">
    <source>
        <dbReference type="ARBA" id="ARBA00022840"/>
    </source>
</evidence>
<keyword evidence="3 9" id="KW-0597">Phosphoprotein</keyword>
<feature type="domain" description="PAC" evidence="14">
    <location>
        <begin position="374"/>
        <end position="426"/>
    </location>
</feature>
<feature type="domain" description="PAS" evidence="13">
    <location>
        <begin position="172"/>
        <end position="241"/>
    </location>
</feature>
<dbReference type="AlphaFoldDB" id="K9HRK8"/>
<dbReference type="PROSITE" id="PS50109">
    <property type="entry name" value="HIS_KIN"/>
    <property type="match status" value="1"/>
</dbReference>
<keyword evidence="8" id="KW-0902">Two-component regulatory system</keyword>
<evidence type="ECO:0000256" key="3">
    <source>
        <dbReference type="ARBA" id="ARBA00022553"/>
    </source>
</evidence>
<feature type="domain" description="Response regulatory" evidence="12">
    <location>
        <begin position="1057"/>
        <end position="1168"/>
    </location>
</feature>
<dbReference type="InterPro" id="IPR000014">
    <property type="entry name" value="PAS"/>
</dbReference>
<evidence type="ECO:0000256" key="5">
    <source>
        <dbReference type="ARBA" id="ARBA00022741"/>
    </source>
</evidence>
<keyword evidence="16" id="KW-1185">Reference proteome</keyword>
<keyword evidence="7" id="KW-0067">ATP-binding</keyword>
<dbReference type="InterPro" id="IPR005467">
    <property type="entry name" value="His_kinase_dom"/>
</dbReference>
<evidence type="ECO:0000259" key="13">
    <source>
        <dbReference type="PROSITE" id="PS50112"/>
    </source>
</evidence>
<dbReference type="NCBIfam" id="TIGR00229">
    <property type="entry name" value="sensory_box"/>
    <property type="match status" value="2"/>
</dbReference>
<dbReference type="PROSITE" id="PS50110">
    <property type="entry name" value="RESPONSE_REGULATORY"/>
    <property type="match status" value="1"/>
</dbReference>
<dbReference type="Pfam" id="PF13188">
    <property type="entry name" value="PAS_8"/>
    <property type="match status" value="1"/>
</dbReference>
<protein>
    <recommendedName>
        <fullName evidence="2">histidine kinase</fullName>
        <ecNumber evidence="2">2.7.13.3</ecNumber>
    </recommendedName>
</protein>
<feature type="domain" description="PAS" evidence="13">
    <location>
        <begin position="537"/>
        <end position="583"/>
    </location>
</feature>
<dbReference type="InterPro" id="IPR001789">
    <property type="entry name" value="Sig_transdc_resp-reg_receiver"/>
</dbReference>
<dbReference type="SMART" id="SM00387">
    <property type="entry name" value="HATPase_c"/>
    <property type="match status" value="1"/>
</dbReference>
<dbReference type="InterPro" id="IPR003661">
    <property type="entry name" value="HisK_dim/P_dom"/>
</dbReference>
<organism evidence="15 16">
    <name type="scientific">Caenispirillum salinarum AK4</name>
    <dbReference type="NCBI Taxonomy" id="1238182"/>
    <lineage>
        <taxon>Bacteria</taxon>
        <taxon>Pseudomonadati</taxon>
        <taxon>Pseudomonadota</taxon>
        <taxon>Alphaproteobacteria</taxon>
        <taxon>Rhodospirillales</taxon>
        <taxon>Novispirillaceae</taxon>
        <taxon>Caenispirillum</taxon>
    </lineage>
</organism>
<dbReference type="Pfam" id="PF08448">
    <property type="entry name" value="PAS_4"/>
    <property type="match status" value="2"/>
</dbReference>
<evidence type="ECO:0000256" key="2">
    <source>
        <dbReference type="ARBA" id="ARBA00012438"/>
    </source>
</evidence>
<evidence type="ECO:0000259" key="11">
    <source>
        <dbReference type="PROSITE" id="PS50109"/>
    </source>
</evidence>
<comment type="catalytic activity">
    <reaction evidence="1">
        <text>ATP + protein L-histidine = ADP + protein N-phospho-L-histidine.</text>
        <dbReference type="EC" id="2.7.13.3"/>
    </reaction>
</comment>
<dbReference type="SMART" id="SM00091">
    <property type="entry name" value="PAS"/>
    <property type="match status" value="5"/>
</dbReference>
<dbReference type="SMART" id="SM00388">
    <property type="entry name" value="HisKA"/>
    <property type="match status" value="1"/>
</dbReference>
<dbReference type="PRINTS" id="PR00344">
    <property type="entry name" value="BCTRLSENSOR"/>
</dbReference>
<evidence type="ECO:0000256" key="9">
    <source>
        <dbReference type="PROSITE-ProRule" id="PRU00169"/>
    </source>
</evidence>
<keyword evidence="4" id="KW-0808">Transferase</keyword>
<keyword evidence="5" id="KW-0547">Nucleotide-binding</keyword>
<evidence type="ECO:0000256" key="8">
    <source>
        <dbReference type="ARBA" id="ARBA00023012"/>
    </source>
</evidence>
<dbReference type="CDD" id="cd00130">
    <property type="entry name" value="PAS"/>
    <property type="match status" value="1"/>
</dbReference>
<name>K9HRK8_9PROT</name>
<dbReference type="Pfam" id="PF00072">
    <property type="entry name" value="Response_reg"/>
    <property type="match status" value="1"/>
</dbReference>
<dbReference type="CDD" id="cd00082">
    <property type="entry name" value="HisKA"/>
    <property type="match status" value="1"/>
</dbReference>
<dbReference type="EC" id="2.7.13.3" evidence="2"/>
<dbReference type="eggNOG" id="COG4191">
    <property type="taxonomic scope" value="Bacteria"/>
</dbReference>
<dbReference type="InterPro" id="IPR004358">
    <property type="entry name" value="Sig_transdc_His_kin-like_C"/>
</dbReference>
<feature type="modified residue" description="4-aspartylphosphate" evidence="9">
    <location>
        <position position="1106"/>
    </location>
</feature>
<evidence type="ECO:0000256" key="6">
    <source>
        <dbReference type="ARBA" id="ARBA00022777"/>
    </source>
</evidence>
<dbReference type="PANTHER" id="PTHR43065:SF46">
    <property type="entry name" value="C4-DICARBOXYLATE TRANSPORT SENSOR PROTEIN DCTB"/>
    <property type="match status" value="1"/>
</dbReference>
<dbReference type="OrthoDB" id="9789238at2"/>
<dbReference type="SUPFAM" id="SSF52172">
    <property type="entry name" value="CheY-like"/>
    <property type="match status" value="1"/>
</dbReference>
<dbReference type="Pfam" id="PF00512">
    <property type="entry name" value="HisKA"/>
    <property type="match status" value="1"/>
</dbReference>
<dbReference type="InterPro" id="IPR000700">
    <property type="entry name" value="PAS-assoc_C"/>
</dbReference>
<dbReference type="SUPFAM" id="SSF47384">
    <property type="entry name" value="Homodimeric domain of signal transducing histidine kinase"/>
    <property type="match status" value="1"/>
</dbReference>
<feature type="region of interest" description="Disordered" evidence="10">
    <location>
        <begin position="132"/>
        <end position="176"/>
    </location>
</feature>
<dbReference type="SUPFAM" id="SSF55874">
    <property type="entry name" value="ATPase domain of HSP90 chaperone/DNA topoisomerase II/histidine kinase"/>
    <property type="match status" value="1"/>
</dbReference>
<dbReference type="InterPro" id="IPR011006">
    <property type="entry name" value="CheY-like_superfamily"/>
</dbReference>
<evidence type="ECO:0000256" key="4">
    <source>
        <dbReference type="ARBA" id="ARBA00022679"/>
    </source>
</evidence>
<dbReference type="SUPFAM" id="SSF55785">
    <property type="entry name" value="PYP-like sensor domain (PAS domain)"/>
    <property type="match status" value="5"/>
</dbReference>
<evidence type="ECO:0000313" key="16">
    <source>
        <dbReference type="Proteomes" id="UP000009881"/>
    </source>
</evidence>
<evidence type="ECO:0000313" key="15">
    <source>
        <dbReference type="EMBL" id="EKV32933.1"/>
    </source>
</evidence>
<evidence type="ECO:0000256" key="10">
    <source>
        <dbReference type="SAM" id="MobiDB-lite"/>
    </source>
</evidence>
<feature type="compositionally biased region" description="Low complexity" evidence="10">
    <location>
        <begin position="132"/>
        <end position="169"/>
    </location>
</feature>
<dbReference type="PROSITE" id="PS50113">
    <property type="entry name" value="PAC"/>
    <property type="match status" value="1"/>
</dbReference>
<dbReference type="PROSITE" id="PS50112">
    <property type="entry name" value="PAS"/>
    <property type="match status" value="3"/>
</dbReference>
<evidence type="ECO:0000256" key="1">
    <source>
        <dbReference type="ARBA" id="ARBA00000085"/>
    </source>
</evidence>
<evidence type="ECO:0000259" key="12">
    <source>
        <dbReference type="PROSITE" id="PS50110"/>
    </source>
</evidence>
<dbReference type="InterPro" id="IPR035965">
    <property type="entry name" value="PAS-like_dom_sf"/>
</dbReference>
<dbReference type="Gene3D" id="3.30.565.10">
    <property type="entry name" value="Histidine kinase-like ATPase, C-terminal domain"/>
    <property type="match status" value="1"/>
</dbReference>
<dbReference type="GO" id="GO:0000155">
    <property type="term" value="F:phosphorelay sensor kinase activity"/>
    <property type="evidence" value="ECO:0007669"/>
    <property type="project" value="InterPro"/>
</dbReference>
<dbReference type="Proteomes" id="UP000009881">
    <property type="component" value="Unassembled WGS sequence"/>
</dbReference>
<dbReference type="CDD" id="cd00156">
    <property type="entry name" value="REC"/>
    <property type="match status" value="1"/>
</dbReference>
<dbReference type="PANTHER" id="PTHR43065">
    <property type="entry name" value="SENSOR HISTIDINE KINASE"/>
    <property type="match status" value="1"/>
</dbReference>
<feature type="domain" description="PAS" evidence="13">
    <location>
        <begin position="658"/>
        <end position="703"/>
    </location>
</feature>
<dbReference type="Gene3D" id="3.40.50.2300">
    <property type="match status" value="1"/>
</dbReference>
<sequence>MAKARPDVGAADAGPLFAPPETDAFALLDGRGRVISASEGLSAVLNCDTPSDRLTGRAFDALLQMAVARPDVIEADLWLTAVRQNAGSGRMHQSGELRLRGPGAEGDVLILNAQCASGVRMFVRIRRRAAPTHAEAEAGAPPARAAQPAAEPSPGSAASTPAADTPAGGRSSRPGLGPVLEGLPDAVFVTDMSGRLILGNDPCRDIFSRPLAPLIGQPVAALLPRDLSAAMAEADAAVAETGQPLRFTRARNVALGHWREYEIVKAPLRSPEGLQLGIVTTCRDVTVQDAQIRQGMEQARLLDALLTHIPYFVTWKNRDLVYQGCSQNFADIFASGSRNGVIGATDNDLLPLAGEAETFRRGDTAVMTTGTPLLDVHRIVHRPDGRSMRWMISTVCLRDRNGQITGILSVARDVTAARRTEAERDRLSRIMQSLLQLPVTVFQTDDTGTITEAFGETVFEGSDTKGKDVFRLLPGAAGALRDSLTRRRTVRFEVTDDRRNRALDVVFGPDRPGGRGYLGVGLDVTERRRAERALRERDQLLSSIIGTIPVMMSAVEPDGRIVFSEGRALSLLGHQSGETVGRTAAQVWSGQPRVLEALDRAHRGQEVVLDLEVGESALQMHIMPMGEDEDDHAANGRRRGSVGPALILGVDITDRRRAEARFRAMFEKATVGLALLNDSGAIVTANGALCRILGEEADALAGRRAGDLLPVPEPGTWRSWREVVGGRAVGAPAPPWLRIGHHAFSDGRGEEAASILMVEDSSEVRELEDQLAHLSKLTALGEMAASLAHEINQPLNTARLVAEAALEDLAGSRAKSARRGEKALSTIHAQTQRIAEIIRHVRQFGRRDDDKPRPFDPVAVTRTVVKFFRHEARKAKVALNVDLPRTGPLVLGHTVRFEQVLINLLRNALDAVVEAHGESGEGRIELSIRLEDKTAVVCVRDNGPGIPDGVRDRIFEPFFTTKSAERGSGLGLAICLTIVAEMNGRLDVLRPDTGAAIAIRLPVPEPPALAAGPAIPAAALRQDDSAAPVSLAAAPKAPPMARGPGGRRSTKALAGFTVVVADDEEEALQTVARSLRGHGMSVITAGTGEEAFDAVVEHDPDAVITDLTMPGAGGEAFIERLGAGEPGLPVIVMTGRPVRDEPWRRHVAAVLGKPVGLKELRELLKDLLLTRH</sequence>
<keyword evidence="6" id="KW-0418">Kinase</keyword>
<dbReference type="InterPro" id="IPR036097">
    <property type="entry name" value="HisK_dim/P_sf"/>
</dbReference>
<dbReference type="SMART" id="SM00448">
    <property type="entry name" value="REC"/>
    <property type="match status" value="1"/>
</dbReference>
<dbReference type="InterPro" id="IPR003594">
    <property type="entry name" value="HATPase_dom"/>
</dbReference>
<dbReference type="STRING" id="1238182.C882_0016"/>
<dbReference type="EMBL" id="ANHY01000001">
    <property type="protein sequence ID" value="EKV32933.1"/>
    <property type="molecule type" value="Genomic_DNA"/>
</dbReference>
<dbReference type="RefSeq" id="WP_009538468.1">
    <property type="nucleotide sequence ID" value="NZ_ANHY01000001.1"/>
</dbReference>
<dbReference type="Pfam" id="PF02518">
    <property type="entry name" value="HATPase_c"/>
    <property type="match status" value="1"/>
</dbReference>
<dbReference type="Gene3D" id="3.30.450.20">
    <property type="entry name" value="PAS domain"/>
    <property type="match status" value="5"/>
</dbReference>
<gene>
    <name evidence="15" type="ORF">C882_0016</name>
</gene>
<proteinExistence type="predicted"/>
<feature type="domain" description="Histidine kinase" evidence="11">
    <location>
        <begin position="786"/>
        <end position="1005"/>
    </location>
</feature>
<dbReference type="InterPro" id="IPR013656">
    <property type="entry name" value="PAS_4"/>
</dbReference>
<dbReference type="Gene3D" id="1.10.287.130">
    <property type="match status" value="1"/>
</dbReference>